<dbReference type="Proteomes" id="UP001207408">
    <property type="component" value="Unassembled WGS sequence"/>
</dbReference>
<proteinExistence type="predicted"/>
<evidence type="ECO:0000256" key="1">
    <source>
        <dbReference type="SAM" id="SignalP"/>
    </source>
</evidence>
<reference evidence="2" key="1">
    <citation type="submission" date="2022-10" db="EMBL/GenBank/DDBJ databases">
        <authorList>
            <person name="Yu W.X."/>
        </authorList>
    </citation>
    <scope>NUCLEOTIDE SEQUENCE</scope>
    <source>
        <strain evidence="2">D04</strain>
    </source>
</reference>
<dbReference type="Pfam" id="PF07494">
    <property type="entry name" value="Reg_prop"/>
    <property type="match status" value="1"/>
</dbReference>
<dbReference type="Gene3D" id="2.130.10.10">
    <property type="entry name" value="YVTN repeat-like/Quinoprotein amine dehydrogenase"/>
    <property type="match status" value="1"/>
</dbReference>
<organism evidence="2 3">
    <name type="scientific">Plebeiibacterium marinum</name>
    <dbReference type="NCBI Taxonomy" id="2992111"/>
    <lineage>
        <taxon>Bacteria</taxon>
        <taxon>Pseudomonadati</taxon>
        <taxon>Bacteroidota</taxon>
        <taxon>Bacteroidia</taxon>
        <taxon>Marinilabiliales</taxon>
        <taxon>Marinilabiliaceae</taxon>
        <taxon>Plebeiibacterium</taxon>
    </lineage>
</organism>
<dbReference type="InterPro" id="IPR015943">
    <property type="entry name" value="WD40/YVTN_repeat-like_dom_sf"/>
</dbReference>
<gene>
    <name evidence="2" type="ORF">OM074_06970</name>
</gene>
<feature type="signal peptide" evidence="1">
    <location>
        <begin position="1"/>
        <end position="20"/>
    </location>
</feature>
<evidence type="ECO:0000313" key="2">
    <source>
        <dbReference type="EMBL" id="MCW3805363.1"/>
    </source>
</evidence>
<dbReference type="RefSeq" id="WP_301198734.1">
    <property type="nucleotide sequence ID" value="NZ_JAPDPI010000010.1"/>
</dbReference>
<sequence>MKIYFALLVFSIVFSIRASAQYSVSSLSTLEGLSQNEVTSIIQDEYGFLWFKQV</sequence>
<dbReference type="InterPro" id="IPR011110">
    <property type="entry name" value="Reg_prop"/>
</dbReference>
<comment type="caution">
    <text evidence="2">The sequence shown here is derived from an EMBL/GenBank/DDBJ whole genome shotgun (WGS) entry which is preliminary data.</text>
</comment>
<evidence type="ECO:0000313" key="3">
    <source>
        <dbReference type="Proteomes" id="UP001207408"/>
    </source>
</evidence>
<protein>
    <submittedName>
        <fullName evidence="2">Uncharacterized protein</fullName>
    </submittedName>
</protein>
<accession>A0AAE3MCQ6</accession>
<dbReference type="EMBL" id="JAPDPI010000010">
    <property type="protein sequence ID" value="MCW3805363.1"/>
    <property type="molecule type" value="Genomic_DNA"/>
</dbReference>
<name>A0AAE3MCQ6_9BACT</name>
<dbReference type="AlphaFoldDB" id="A0AAE3MCQ6"/>
<keyword evidence="1" id="KW-0732">Signal</keyword>
<feature type="chain" id="PRO_5042145534" evidence="1">
    <location>
        <begin position="21"/>
        <end position="54"/>
    </location>
</feature>
<keyword evidence="3" id="KW-1185">Reference proteome</keyword>